<protein>
    <recommendedName>
        <fullName evidence="9">Putative sodium-coupled neutral amino acid transporter 11</fullName>
    </recommendedName>
    <alternativeName>
        <fullName evidence="10">Solute carrier family 38 member 11</fullName>
    </alternativeName>
</protein>
<feature type="transmembrane region" description="Helical" evidence="11">
    <location>
        <begin position="160"/>
        <end position="180"/>
    </location>
</feature>
<dbReference type="Proteomes" id="UP000694865">
    <property type="component" value="Unplaced"/>
</dbReference>
<evidence type="ECO:0000256" key="6">
    <source>
        <dbReference type="ARBA" id="ARBA00022989"/>
    </source>
</evidence>
<comment type="subcellular location">
    <subcellularLocation>
        <location evidence="1">Membrane</location>
        <topology evidence="1">Multi-pass membrane protein</topology>
    </subcellularLocation>
</comment>
<feature type="transmembrane region" description="Helical" evidence="11">
    <location>
        <begin position="350"/>
        <end position="372"/>
    </location>
</feature>
<evidence type="ECO:0000256" key="7">
    <source>
        <dbReference type="ARBA" id="ARBA00023136"/>
    </source>
</evidence>
<keyword evidence="6 11" id="KW-1133">Transmembrane helix</keyword>
<organism evidence="13 14">
    <name type="scientific">Saccoglossus kowalevskii</name>
    <name type="common">Acorn worm</name>
    <dbReference type="NCBI Taxonomy" id="10224"/>
    <lineage>
        <taxon>Eukaryota</taxon>
        <taxon>Metazoa</taxon>
        <taxon>Hemichordata</taxon>
        <taxon>Enteropneusta</taxon>
        <taxon>Harrimaniidae</taxon>
        <taxon>Saccoglossus</taxon>
    </lineage>
</organism>
<evidence type="ECO:0000256" key="11">
    <source>
        <dbReference type="SAM" id="Phobius"/>
    </source>
</evidence>
<evidence type="ECO:0000259" key="12">
    <source>
        <dbReference type="Pfam" id="PF01490"/>
    </source>
</evidence>
<feature type="transmembrane region" description="Helical" evidence="11">
    <location>
        <begin position="125"/>
        <end position="148"/>
    </location>
</feature>
<feature type="domain" description="Amino acid transporter transmembrane" evidence="12">
    <location>
        <begin position="1"/>
        <end position="370"/>
    </location>
</feature>
<keyword evidence="13" id="KW-1185">Reference proteome</keyword>
<evidence type="ECO:0000256" key="1">
    <source>
        <dbReference type="ARBA" id="ARBA00004141"/>
    </source>
</evidence>
<accession>A0ABM0MQ26</accession>
<evidence type="ECO:0000256" key="4">
    <source>
        <dbReference type="ARBA" id="ARBA00022692"/>
    </source>
</evidence>
<dbReference type="Pfam" id="PF01490">
    <property type="entry name" value="Aa_trans"/>
    <property type="match status" value="1"/>
</dbReference>
<dbReference type="RefSeq" id="XP_006822117.1">
    <property type="nucleotide sequence ID" value="XM_006822054.1"/>
</dbReference>
<name>A0ABM0MQ26_SACKO</name>
<feature type="transmembrane region" description="Helical" evidence="11">
    <location>
        <begin position="12"/>
        <end position="35"/>
    </location>
</feature>
<keyword evidence="7 11" id="KW-0472">Membrane</keyword>
<proteinExistence type="inferred from homology"/>
<evidence type="ECO:0000256" key="9">
    <source>
        <dbReference type="ARBA" id="ARBA00040814"/>
    </source>
</evidence>
<keyword evidence="4 11" id="KW-0812">Transmembrane</keyword>
<keyword evidence="5" id="KW-0029">Amino-acid transport</keyword>
<dbReference type="GeneID" id="100373283"/>
<evidence type="ECO:0000256" key="5">
    <source>
        <dbReference type="ARBA" id="ARBA00022970"/>
    </source>
</evidence>
<dbReference type="PANTHER" id="PTHR22950">
    <property type="entry name" value="AMINO ACID TRANSPORTER"/>
    <property type="match status" value="1"/>
</dbReference>
<feature type="transmembrane region" description="Helical" evidence="11">
    <location>
        <begin position="55"/>
        <end position="77"/>
    </location>
</feature>
<comment type="similarity">
    <text evidence="2">Belongs to the amino acid/polyamine transporter 2 family.</text>
</comment>
<evidence type="ECO:0000256" key="3">
    <source>
        <dbReference type="ARBA" id="ARBA00022448"/>
    </source>
</evidence>
<feature type="transmembrane region" description="Helical" evidence="11">
    <location>
        <begin position="320"/>
        <end position="338"/>
    </location>
</feature>
<gene>
    <name evidence="14" type="primary">LOC100373283</name>
</gene>
<evidence type="ECO:0000256" key="10">
    <source>
        <dbReference type="ARBA" id="ARBA00041723"/>
    </source>
</evidence>
<feature type="transmembrane region" description="Helical" evidence="11">
    <location>
        <begin position="200"/>
        <end position="226"/>
    </location>
</feature>
<sequence length="410" mass="45355">MPYAMRSAGLPLGFILMFGVAIVTDYSLVLLIKGGHLSGTNTYQDLVRAAFGKPGYIWLSAIQFLYPFIAMISYNIIIGDTMTKVLMRIFRIGSEHVLANRYFVISLSTVLVTLPISAYRNISKLVKISVISIVMVAFIVTVIIIRLATLGPQIPPTSHAWEFANIHFTQAIGVMAFAFVCHHNSFLIYDSLEEPTVKRWSIVAHYSVFISLLVTALFGACGYATFTGYTQGDILENYCSGDDLVNAARFIYGVTLMFTFPIECFVTREVLDNIICNLGYAEKPQTLTRHLVETLILVALTLGISMSTDCLGIVLELNGVLGAVPLVFILPAAAYLKLEEGKLYSLHKLPAILICIIGVFTMVMGSVMSVIFSKNCSHGSDMWYCHQNNTMHNIYVDGNYTDTYFSTALP</sequence>
<evidence type="ECO:0000313" key="13">
    <source>
        <dbReference type="Proteomes" id="UP000694865"/>
    </source>
</evidence>
<comment type="function">
    <text evidence="8">Putative sodium-dependent amino acid/proton antiporter.</text>
</comment>
<keyword evidence="3" id="KW-0813">Transport</keyword>
<reference evidence="14" key="1">
    <citation type="submission" date="2025-08" db="UniProtKB">
        <authorList>
            <consortium name="RefSeq"/>
        </authorList>
    </citation>
    <scope>IDENTIFICATION</scope>
    <source>
        <tissue evidence="14">Testes</tissue>
    </source>
</reference>
<evidence type="ECO:0000256" key="8">
    <source>
        <dbReference type="ARBA" id="ARBA00037101"/>
    </source>
</evidence>
<dbReference type="PANTHER" id="PTHR22950:SF458">
    <property type="entry name" value="SODIUM-COUPLED NEUTRAL AMINO ACID TRANSPORTER 11-RELATED"/>
    <property type="match status" value="1"/>
</dbReference>
<evidence type="ECO:0000256" key="2">
    <source>
        <dbReference type="ARBA" id="ARBA00008066"/>
    </source>
</evidence>
<dbReference type="InterPro" id="IPR013057">
    <property type="entry name" value="AA_transpt_TM"/>
</dbReference>
<evidence type="ECO:0000313" key="14">
    <source>
        <dbReference type="RefSeq" id="XP_006822117.1"/>
    </source>
</evidence>